<evidence type="ECO:0000256" key="3">
    <source>
        <dbReference type="ARBA" id="ARBA00022801"/>
    </source>
</evidence>
<dbReference type="PATRIC" id="fig|1162668.3.peg.994"/>
<reference evidence="10" key="2">
    <citation type="submission" date="2012-03" db="EMBL/GenBank/DDBJ databases">
        <title>The complete genome sequence of the pioneer microbe on fresh volcanic deposit, Leptospirillum ferrooxidans strain C2-3.</title>
        <authorList>
            <person name="Fujimura R."/>
            <person name="Sato Y."/>
            <person name="Nishizawa T."/>
            <person name="Nanba K."/>
            <person name="Oshima K."/>
            <person name="Hattori M."/>
            <person name="Kamijo T."/>
            <person name="Ohta H."/>
        </authorList>
    </citation>
    <scope>NUCLEOTIDE SEQUENCE [LARGE SCALE GENOMIC DNA]</scope>
    <source>
        <strain evidence="10">C2-3</strain>
    </source>
</reference>
<dbReference type="AlphaFoldDB" id="I0IMR0"/>
<gene>
    <name evidence="9" type="ordered locus">LFE_0850</name>
</gene>
<comment type="catalytic activity">
    <reaction evidence="7">
        <text>an N-acyl-L-alpha-aminoacyl-tRNA + H2O = an N-acyl-L-amino acid + a tRNA + H(+)</text>
        <dbReference type="Rhea" id="RHEA:54448"/>
        <dbReference type="Rhea" id="RHEA-COMP:10123"/>
        <dbReference type="Rhea" id="RHEA-COMP:13883"/>
        <dbReference type="ChEBI" id="CHEBI:15377"/>
        <dbReference type="ChEBI" id="CHEBI:15378"/>
        <dbReference type="ChEBI" id="CHEBI:59874"/>
        <dbReference type="ChEBI" id="CHEBI:78442"/>
        <dbReference type="ChEBI" id="CHEBI:138191"/>
        <dbReference type="EC" id="3.1.1.29"/>
    </reaction>
</comment>
<dbReference type="InterPro" id="IPR001328">
    <property type="entry name" value="Pept_tRNA_hydro"/>
</dbReference>
<dbReference type="GO" id="GO:0000049">
    <property type="term" value="F:tRNA binding"/>
    <property type="evidence" value="ECO:0007669"/>
    <property type="project" value="UniProtKB-KW"/>
</dbReference>
<evidence type="ECO:0000256" key="6">
    <source>
        <dbReference type="ARBA" id="ARBA00050038"/>
    </source>
</evidence>
<evidence type="ECO:0000256" key="8">
    <source>
        <dbReference type="RuleBase" id="RU004320"/>
    </source>
</evidence>
<dbReference type="InterPro" id="IPR018171">
    <property type="entry name" value="Pept_tRNA_hydro_CS"/>
</dbReference>
<comment type="similarity">
    <text evidence="5 8">Belongs to the PTH family.</text>
</comment>
<keyword evidence="4" id="KW-0694">RNA-binding</keyword>
<evidence type="ECO:0000256" key="2">
    <source>
        <dbReference type="ARBA" id="ARBA00022555"/>
    </source>
</evidence>
<dbReference type="KEGG" id="lfc:LFE_0850"/>
<keyword evidence="2" id="KW-0820">tRNA-binding</keyword>
<dbReference type="Gene3D" id="3.40.50.1470">
    <property type="entry name" value="Peptidyl-tRNA hydrolase"/>
    <property type="match status" value="1"/>
</dbReference>
<name>I0IMR0_LEPFC</name>
<dbReference type="GO" id="GO:0004045">
    <property type="term" value="F:peptidyl-tRNA hydrolase activity"/>
    <property type="evidence" value="ECO:0007669"/>
    <property type="project" value="UniProtKB-EC"/>
</dbReference>
<dbReference type="RefSeq" id="WP_014449050.1">
    <property type="nucleotide sequence ID" value="NC_017094.1"/>
</dbReference>
<dbReference type="eggNOG" id="COG0193">
    <property type="taxonomic scope" value="Bacteria"/>
</dbReference>
<proteinExistence type="inferred from homology"/>
<dbReference type="PANTHER" id="PTHR17224">
    <property type="entry name" value="PEPTIDYL-TRNA HYDROLASE"/>
    <property type="match status" value="1"/>
</dbReference>
<evidence type="ECO:0000256" key="1">
    <source>
        <dbReference type="ARBA" id="ARBA00013260"/>
    </source>
</evidence>
<dbReference type="PROSITE" id="PS01195">
    <property type="entry name" value="PEPT_TRNA_HYDROL_1"/>
    <property type="match status" value="1"/>
</dbReference>
<dbReference type="HOGENOM" id="CLU_062456_4_1_0"/>
<sequence>MSLLKSCAIIGLGNPGESYRWTRHNAGKIFLDNLAKDFNIALDQRKDAILWGEGKIEDLKIFLAFPETYMNLSGRVVPWLKQKNVGLPDRVLILSDDINLSLGTLRYREGGSAGGQKGLLSIIQAAGSDRIARIRIGVGSPPIGVDLSHYVLGQIPHAERESLVLAWKPFREIVDRWLLSMRKASLEA</sequence>
<reference evidence="9 10" key="1">
    <citation type="journal article" date="2012" name="J. Bacteriol.">
        <title>Complete Genome Sequence of Leptospirillum ferrooxidans Strain C2-3, Isolated from a Fresh Volcanic Ash Deposit on the Island of Miyake, Japan.</title>
        <authorList>
            <person name="Fujimura R."/>
            <person name="Sato Y."/>
            <person name="Nishizawa T."/>
            <person name="Oshima K."/>
            <person name="Kim S.-W."/>
            <person name="Hattori M."/>
            <person name="Kamijo T."/>
            <person name="Ohta H."/>
        </authorList>
    </citation>
    <scope>NUCLEOTIDE SEQUENCE [LARGE SCALE GENOMIC DNA]</scope>
    <source>
        <strain evidence="9 10">C2-3</strain>
    </source>
</reference>
<keyword evidence="3 7" id="KW-0378">Hydrolase</keyword>
<dbReference type="Proteomes" id="UP000007382">
    <property type="component" value="Chromosome"/>
</dbReference>
<evidence type="ECO:0000256" key="5">
    <source>
        <dbReference type="ARBA" id="ARBA00038063"/>
    </source>
</evidence>
<evidence type="ECO:0000256" key="7">
    <source>
        <dbReference type="RuleBase" id="RU000673"/>
    </source>
</evidence>
<evidence type="ECO:0000313" key="9">
    <source>
        <dbReference type="EMBL" id="BAM06559.1"/>
    </source>
</evidence>
<evidence type="ECO:0000313" key="10">
    <source>
        <dbReference type="Proteomes" id="UP000007382"/>
    </source>
</evidence>
<protein>
    <recommendedName>
        <fullName evidence="6 7">Peptidyl-tRNA hydrolase</fullName>
        <ecNumber evidence="1 7">3.1.1.29</ecNumber>
    </recommendedName>
</protein>
<dbReference type="NCBIfam" id="TIGR00447">
    <property type="entry name" value="pth"/>
    <property type="match status" value="1"/>
</dbReference>
<dbReference type="EMBL" id="AP012342">
    <property type="protein sequence ID" value="BAM06559.1"/>
    <property type="molecule type" value="Genomic_DNA"/>
</dbReference>
<dbReference type="Pfam" id="PF01195">
    <property type="entry name" value="Pept_tRNA_hydro"/>
    <property type="match status" value="1"/>
</dbReference>
<dbReference type="SUPFAM" id="SSF53178">
    <property type="entry name" value="Peptidyl-tRNA hydrolase-like"/>
    <property type="match status" value="1"/>
</dbReference>
<dbReference type="EC" id="3.1.1.29" evidence="1 7"/>
<organism evidence="9 10">
    <name type="scientific">Leptospirillum ferrooxidans (strain C2-3)</name>
    <dbReference type="NCBI Taxonomy" id="1162668"/>
    <lineage>
        <taxon>Bacteria</taxon>
        <taxon>Pseudomonadati</taxon>
        <taxon>Nitrospirota</taxon>
        <taxon>Nitrospiria</taxon>
        <taxon>Nitrospirales</taxon>
        <taxon>Nitrospiraceae</taxon>
        <taxon>Leptospirillum</taxon>
    </lineage>
</organism>
<dbReference type="PANTHER" id="PTHR17224:SF1">
    <property type="entry name" value="PEPTIDYL-TRNA HYDROLASE"/>
    <property type="match status" value="1"/>
</dbReference>
<evidence type="ECO:0000256" key="4">
    <source>
        <dbReference type="ARBA" id="ARBA00022884"/>
    </source>
</evidence>
<keyword evidence="10" id="KW-1185">Reference proteome</keyword>
<dbReference type="CDD" id="cd00462">
    <property type="entry name" value="PTH"/>
    <property type="match status" value="1"/>
</dbReference>
<dbReference type="STRING" id="1162668.LFE_0850"/>
<accession>I0IMR0</accession>
<dbReference type="InterPro" id="IPR036416">
    <property type="entry name" value="Pept_tRNA_hydro_sf"/>
</dbReference>
<dbReference type="OrthoDB" id="9800507at2"/>